<keyword evidence="2" id="KW-1003">Cell membrane</keyword>
<comment type="subcellular location">
    <subcellularLocation>
        <location evidence="1">Cell membrane</location>
        <topology evidence="1">Multi-pass membrane protein</topology>
    </subcellularLocation>
</comment>
<feature type="transmembrane region" description="Helical" evidence="7">
    <location>
        <begin position="255"/>
        <end position="277"/>
    </location>
</feature>
<feature type="transmembrane region" description="Helical" evidence="7">
    <location>
        <begin position="224"/>
        <end position="243"/>
    </location>
</feature>
<evidence type="ECO:0000256" key="7">
    <source>
        <dbReference type="SAM" id="Phobius"/>
    </source>
</evidence>
<sequence>MAVQENIDDTLDAVDAPAPDSDTKPDSPPKLTSASWKYAVKRSGQEFLADGGTDLAAMLTYYTVLSLAPSMLAVFSLLSLVLASNAGAVTTLAEDFTTTYVPTDYQDLVIDLIDTITVSTTGGIVALIIGVATALWSASAYVKAFSRSTNTIYERAEGRGLIKLTGTTLATTLGLLLGIVLILICLVLNETVVSGLLGPVAASFGLGGVLDFLLGTFLPVWAWVKWPVILVLLVLLIAVLYYFTPNVRQPKFRWVSLGSIVAIIGIAAAAGLLYLYFSYLGGYSSYGTIGGVMALLFTLWVFNIVLLLGVEIDAEVERARQLQGDIAAEDNIQLPPRDTAKVEKQQKIRERLESQGRELRATHNQDSHAATSEKADDPQDHDAPVPDDRGSSGSTAHRP</sequence>
<feature type="transmembrane region" description="Helical" evidence="7">
    <location>
        <begin position="124"/>
        <end position="144"/>
    </location>
</feature>
<dbReference type="GO" id="GO:0005886">
    <property type="term" value="C:plasma membrane"/>
    <property type="evidence" value="ECO:0007669"/>
    <property type="project" value="UniProtKB-SubCell"/>
</dbReference>
<feature type="region of interest" description="Disordered" evidence="6">
    <location>
        <begin position="351"/>
        <end position="399"/>
    </location>
</feature>
<evidence type="ECO:0000256" key="1">
    <source>
        <dbReference type="ARBA" id="ARBA00004651"/>
    </source>
</evidence>
<dbReference type="AlphaFoldDB" id="A0A2N6SVP0"/>
<evidence type="ECO:0000313" key="9">
    <source>
        <dbReference type="Proteomes" id="UP000235363"/>
    </source>
</evidence>
<evidence type="ECO:0000256" key="2">
    <source>
        <dbReference type="ARBA" id="ARBA00022475"/>
    </source>
</evidence>
<keyword evidence="5 7" id="KW-0472">Membrane</keyword>
<dbReference type="PANTHER" id="PTHR30213">
    <property type="entry name" value="INNER MEMBRANE PROTEIN YHJD"/>
    <property type="match status" value="1"/>
</dbReference>
<dbReference type="InterPro" id="IPR017039">
    <property type="entry name" value="Virul_fac_BrkB"/>
</dbReference>
<proteinExistence type="predicted"/>
<evidence type="ECO:0000256" key="6">
    <source>
        <dbReference type="SAM" id="MobiDB-lite"/>
    </source>
</evidence>
<dbReference type="PANTHER" id="PTHR30213:SF0">
    <property type="entry name" value="UPF0761 MEMBRANE PROTEIN YIHY"/>
    <property type="match status" value="1"/>
</dbReference>
<feature type="region of interest" description="Disordered" evidence="6">
    <location>
        <begin position="1"/>
        <end position="31"/>
    </location>
</feature>
<feature type="compositionally biased region" description="Basic and acidic residues" evidence="6">
    <location>
        <begin position="351"/>
        <end position="390"/>
    </location>
</feature>
<keyword evidence="4 7" id="KW-1133">Transmembrane helix</keyword>
<evidence type="ECO:0000256" key="3">
    <source>
        <dbReference type="ARBA" id="ARBA00022692"/>
    </source>
</evidence>
<dbReference type="RefSeq" id="WP_102214825.1">
    <property type="nucleotide sequence ID" value="NZ_PNHF01000043.1"/>
</dbReference>
<accession>A0A2N6SVP0</accession>
<feature type="compositionally biased region" description="Acidic residues" evidence="6">
    <location>
        <begin position="1"/>
        <end position="12"/>
    </location>
</feature>
<dbReference type="EMBL" id="PNHF01000043">
    <property type="protein sequence ID" value="PMC61132.1"/>
    <property type="molecule type" value="Genomic_DNA"/>
</dbReference>
<comment type="caution">
    <text evidence="8">The sequence shown here is derived from an EMBL/GenBank/DDBJ whole genome shotgun (WGS) entry which is preliminary data.</text>
</comment>
<feature type="transmembrane region" description="Helical" evidence="7">
    <location>
        <begin position="196"/>
        <end position="218"/>
    </location>
</feature>
<evidence type="ECO:0008006" key="10">
    <source>
        <dbReference type="Google" id="ProtNLM"/>
    </source>
</evidence>
<reference evidence="8 9" key="1">
    <citation type="submission" date="2017-09" db="EMBL/GenBank/DDBJ databases">
        <title>Bacterial strain isolated from the female urinary microbiota.</title>
        <authorList>
            <person name="Thomas-White K."/>
            <person name="Kumar N."/>
            <person name="Forster S."/>
            <person name="Putonti C."/>
            <person name="Lawley T."/>
            <person name="Wolfe A.J."/>
        </authorList>
    </citation>
    <scope>NUCLEOTIDE SEQUENCE [LARGE SCALE GENOMIC DNA]</scope>
    <source>
        <strain evidence="8 9">UMB0908</strain>
    </source>
</reference>
<feature type="transmembrane region" description="Helical" evidence="7">
    <location>
        <begin position="59"/>
        <end position="83"/>
    </location>
</feature>
<feature type="transmembrane region" description="Helical" evidence="7">
    <location>
        <begin position="289"/>
        <end position="310"/>
    </location>
</feature>
<organism evidence="8 9">
    <name type="scientific">Corynebacterium xerosis</name>
    <dbReference type="NCBI Taxonomy" id="1725"/>
    <lineage>
        <taxon>Bacteria</taxon>
        <taxon>Bacillati</taxon>
        <taxon>Actinomycetota</taxon>
        <taxon>Actinomycetes</taxon>
        <taxon>Mycobacteriales</taxon>
        <taxon>Corynebacteriaceae</taxon>
        <taxon>Corynebacterium</taxon>
    </lineage>
</organism>
<evidence type="ECO:0000313" key="8">
    <source>
        <dbReference type="EMBL" id="PMC61132.1"/>
    </source>
</evidence>
<gene>
    <name evidence="8" type="ORF">CJ204_12610</name>
</gene>
<evidence type="ECO:0000256" key="4">
    <source>
        <dbReference type="ARBA" id="ARBA00022989"/>
    </source>
</evidence>
<protein>
    <recommendedName>
        <fullName evidence="10">YihY/virulence factor BrkB family protein</fullName>
    </recommendedName>
</protein>
<name>A0A2N6SVP0_9CORY</name>
<dbReference type="Proteomes" id="UP000235363">
    <property type="component" value="Unassembled WGS sequence"/>
</dbReference>
<feature type="transmembrane region" description="Helical" evidence="7">
    <location>
        <begin position="164"/>
        <end position="189"/>
    </location>
</feature>
<evidence type="ECO:0000256" key="5">
    <source>
        <dbReference type="ARBA" id="ARBA00023136"/>
    </source>
</evidence>
<keyword evidence="3 7" id="KW-0812">Transmembrane</keyword>
<dbReference type="Pfam" id="PF03631">
    <property type="entry name" value="Virul_fac_BrkB"/>
    <property type="match status" value="1"/>
</dbReference>